<evidence type="ECO:0000256" key="3">
    <source>
        <dbReference type="ARBA" id="ARBA00048741"/>
    </source>
</evidence>
<evidence type="ECO:0000256" key="2">
    <source>
        <dbReference type="ARBA" id="ARBA00012737"/>
    </source>
</evidence>
<comment type="pathway">
    <text evidence="1">Amino-acid biosynthesis; L-asparagine biosynthesis; L-asparagine from L-aspartate (L-Gln route): step 1/1.</text>
</comment>
<dbReference type="SUPFAM" id="SSF52402">
    <property type="entry name" value="Adenine nucleotide alpha hydrolases-like"/>
    <property type="match status" value="1"/>
</dbReference>
<proteinExistence type="predicted"/>
<sequence length="645" mass="74786">MTINIEITKNSSIRPGMNRMMTFNNGKNLNVDIVDQSFSLELESGRHVYIAGDIFYHIKNGDNEIKPINTNSKSYLNKIFLENSLEDVISNLEGQYIGLYVDKHKHLAHIFSDRYTRLDSFYAYNDSAFYFSTDLDSIFRNLKAEYDQKMLAHLFSVSGGYTPKGLTIYKNVKQLRVGEILTLSDSGIDSSMIEFKPLKIEDYSDKHLETYYTILRESVVSRANCEGEKWIASSSGWDSSMILGLLVDEFGSKNVRMLNGRMKYSKKLDALNKFEINKISKIGSFYGIEPTIVDLDFVDKTAPEYWVRVLPYFKSKHMYAFETYNFSILSDKLCDIAGKGQLIFNGETSDSFHNFGFSQFGTFFHSSKPFTEYADKMNCYLYGPSFFKKIIDGTYEGDKVFQIFRKMREGVEFTSVRNNRRDVIEGYLFPFIYGSPRIPFAKTYVNAALTEKGQKAIYNFPFREYMPDVLSNLSESNIYSWLTYLYHSFHAQGSTVNTPKHAMELNSHKWRLPFDDIRLIDLLSKMPEKWGRGLELNSTKYPLKWVAKNKIKMPFELLDEGPHAYLYDVMEGFSLFAEIVYRSGVTEFFKDKLKNHSYKDILSDEYFNIEYLDKLCSEYLDGKEVTGKDFNNLVALITLVIVGWY</sequence>
<protein>
    <recommendedName>
        <fullName evidence="2">asparagine synthase (glutamine-hydrolyzing)</fullName>
        <ecNumber evidence="2">6.3.5.4</ecNumber>
    </recommendedName>
</protein>
<evidence type="ECO:0000313" key="5">
    <source>
        <dbReference type="Proteomes" id="UP000030652"/>
    </source>
</evidence>
<evidence type="ECO:0000256" key="1">
    <source>
        <dbReference type="ARBA" id="ARBA00005187"/>
    </source>
</evidence>
<dbReference type="GO" id="GO:0004066">
    <property type="term" value="F:asparagine synthase (glutamine-hydrolyzing) activity"/>
    <property type="evidence" value="ECO:0007669"/>
    <property type="project" value="UniProtKB-EC"/>
</dbReference>
<dbReference type="PANTHER" id="PTHR43284">
    <property type="entry name" value="ASPARAGINE SYNTHETASE (GLUTAMINE-HYDROLYZING)"/>
    <property type="match status" value="1"/>
</dbReference>
<gene>
    <name evidence="4" type="ORF">SCABRO_03634</name>
</gene>
<accession>A0A0B0EEX1</accession>
<reference evidence="4 5" key="1">
    <citation type="submission" date="2014-10" db="EMBL/GenBank/DDBJ databases">
        <title>Draft genome of anammox bacterium scalindua brodae, obtained using differential coverage binning of sequence data from two enrichment reactors.</title>
        <authorList>
            <person name="Speth D.R."/>
            <person name="Russ L."/>
            <person name="Kartal B."/>
            <person name="Op den Camp H.J."/>
            <person name="Dutilh B.E."/>
            <person name="Jetten M.S."/>
        </authorList>
    </citation>
    <scope>NUCLEOTIDE SEQUENCE [LARGE SCALE GENOMIC DNA]</scope>
    <source>
        <strain evidence="4">RU1</strain>
    </source>
</reference>
<dbReference type="EC" id="6.3.5.4" evidence="2"/>
<organism evidence="4 5">
    <name type="scientific">Candidatus Scalindua brodae</name>
    <dbReference type="NCBI Taxonomy" id="237368"/>
    <lineage>
        <taxon>Bacteria</taxon>
        <taxon>Pseudomonadati</taxon>
        <taxon>Planctomycetota</taxon>
        <taxon>Candidatus Brocadiia</taxon>
        <taxon>Candidatus Brocadiales</taxon>
        <taxon>Candidatus Scalinduaceae</taxon>
        <taxon>Candidatus Scalindua</taxon>
    </lineage>
</organism>
<dbReference type="PANTHER" id="PTHR43284:SF1">
    <property type="entry name" value="ASPARAGINE SYNTHETASE"/>
    <property type="match status" value="1"/>
</dbReference>
<comment type="catalytic activity">
    <reaction evidence="3">
        <text>L-aspartate + L-glutamine + ATP + H2O = L-asparagine + L-glutamate + AMP + diphosphate + H(+)</text>
        <dbReference type="Rhea" id="RHEA:12228"/>
        <dbReference type="ChEBI" id="CHEBI:15377"/>
        <dbReference type="ChEBI" id="CHEBI:15378"/>
        <dbReference type="ChEBI" id="CHEBI:29985"/>
        <dbReference type="ChEBI" id="CHEBI:29991"/>
        <dbReference type="ChEBI" id="CHEBI:30616"/>
        <dbReference type="ChEBI" id="CHEBI:33019"/>
        <dbReference type="ChEBI" id="CHEBI:58048"/>
        <dbReference type="ChEBI" id="CHEBI:58359"/>
        <dbReference type="ChEBI" id="CHEBI:456215"/>
        <dbReference type="EC" id="6.3.5.4"/>
    </reaction>
</comment>
<dbReference type="EMBL" id="JRYO01000251">
    <property type="protein sequence ID" value="KHE90626.1"/>
    <property type="molecule type" value="Genomic_DNA"/>
</dbReference>
<dbReference type="AlphaFoldDB" id="A0A0B0EEX1"/>
<name>A0A0B0EEX1_9BACT</name>
<dbReference type="Proteomes" id="UP000030652">
    <property type="component" value="Unassembled WGS sequence"/>
</dbReference>
<dbReference type="SUPFAM" id="SSF56235">
    <property type="entry name" value="N-terminal nucleophile aminohydrolases (Ntn hydrolases)"/>
    <property type="match status" value="1"/>
</dbReference>
<comment type="caution">
    <text evidence="4">The sequence shown here is derived from an EMBL/GenBank/DDBJ whole genome shotgun (WGS) entry which is preliminary data.</text>
</comment>
<dbReference type="InterPro" id="IPR029055">
    <property type="entry name" value="Ntn_hydrolases_N"/>
</dbReference>
<evidence type="ECO:0000313" key="4">
    <source>
        <dbReference type="EMBL" id="KHE90626.1"/>
    </source>
</evidence>
<dbReference type="InterPro" id="IPR051786">
    <property type="entry name" value="ASN_synthetase/amidase"/>
</dbReference>